<dbReference type="PANTHER" id="PTHR47505:SF1">
    <property type="entry name" value="DNA UTILIZATION PROTEIN YHGH"/>
    <property type="match status" value="1"/>
</dbReference>
<dbReference type="Pfam" id="PF00156">
    <property type="entry name" value="Pribosyltran"/>
    <property type="match status" value="1"/>
</dbReference>
<dbReference type="EMBL" id="AZGB01000015">
    <property type="protein sequence ID" value="KRM06577.1"/>
    <property type="molecule type" value="Genomic_DNA"/>
</dbReference>
<dbReference type="InterPro" id="IPR051910">
    <property type="entry name" value="ComF/GntX_DNA_util-trans"/>
</dbReference>
<keyword evidence="3" id="KW-0808">Transferase</keyword>
<organism evidence="3 4">
    <name type="scientific">Liquorilactobacillus ghanensis DSM 18630</name>
    <dbReference type="NCBI Taxonomy" id="1423750"/>
    <lineage>
        <taxon>Bacteria</taxon>
        <taxon>Bacillati</taxon>
        <taxon>Bacillota</taxon>
        <taxon>Bacilli</taxon>
        <taxon>Lactobacillales</taxon>
        <taxon>Lactobacillaceae</taxon>
        <taxon>Liquorilactobacillus</taxon>
    </lineage>
</organism>
<feature type="domain" description="Phosphoribosyltransferase" evidence="2">
    <location>
        <begin position="167"/>
        <end position="228"/>
    </location>
</feature>
<comment type="similarity">
    <text evidence="1">Belongs to the ComF/GntX family.</text>
</comment>
<comment type="caution">
    <text evidence="3">The sequence shown here is derived from an EMBL/GenBank/DDBJ whole genome shotgun (WGS) entry which is preliminary data.</text>
</comment>
<sequence length="229" mass="26676">MHCLKCQRLIQNKSLLKWFFSWTPIEQENLCAVCRADFLSLKSESICSGCGRFQTTPELCSDCHEWQRKITGDLLKNRALYCYNQAMKDYFLNYKFHGNYQWRLFFQSAIAKEVGKFTHQGWLAVPIPISDQTWQQRGFNQVEGLLEKVSFKRLLKIKANSNKGVQSKRNRQQRLKMPQPFELNDKIQVNDKKILLIDDVYTTGRTLYHARSLMLAAGAANVKSLTLAR</sequence>
<name>A0A0R1VLL5_9LACO</name>
<evidence type="ECO:0000313" key="3">
    <source>
        <dbReference type="EMBL" id="KRM06577.1"/>
    </source>
</evidence>
<dbReference type="GeneID" id="98318759"/>
<evidence type="ECO:0000259" key="2">
    <source>
        <dbReference type="Pfam" id="PF00156"/>
    </source>
</evidence>
<protein>
    <submittedName>
        <fullName evidence="3">Phosphoribosyltransferase</fullName>
    </submittedName>
</protein>
<dbReference type="CDD" id="cd06223">
    <property type="entry name" value="PRTases_typeI"/>
    <property type="match status" value="1"/>
</dbReference>
<dbReference type="InterPro" id="IPR029057">
    <property type="entry name" value="PRTase-like"/>
</dbReference>
<evidence type="ECO:0000313" key="4">
    <source>
        <dbReference type="Proteomes" id="UP000051451"/>
    </source>
</evidence>
<evidence type="ECO:0000256" key="1">
    <source>
        <dbReference type="ARBA" id="ARBA00008007"/>
    </source>
</evidence>
<dbReference type="Gene3D" id="3.40.50.2020">
    <property type="match status" value="1"/>
</dbReference>
<dbReference type="PATRIC" id="fig|1423750.3.peg.748"/>
<dbReference type="InterPro" id="IPR000836">
    <property type="entry name" value="PRTase_dom"/>
</dbReference>
<dbReference type="Proteomes" id="UP000051451">
    <property type="component" value="Unassembled WGS sequence"/>
</dbReference>
<proteinExistence type="inferred from homology"/>
<keyword evidence="3" id="KW-0328">Glycosyltransferase</keyword>
<keyword evidence="4" id="KW-1185">Reference proteome</keyword>
<dbReference type="GO" id="GO:0016757">
    <property type="term" value="F:glycosyltransferase activity"/>
    <property type="evidence" value="ECO:0007669"/>
    <property type="project" value="UniProtKB-KW"/>
</dbReference>
<dbReference type="STRING" id="1423750.FC89_GL000728"/>
<dbReference type="PANTHER" id="PTHR47505">
    <property type="entry name" value="DNA UTILIZATION PROTEIN YHGH"/>
    <property type="match status" value="1"/>
</dbReference>
<dbReference type="RefSeq" id="WP_057871482.1">
    <property type="nucleotide sequence ID" value="NZ_AZGB01000015.1"/>
</dbReference>
<dbReference type="OrthoDB" id="9779910at2"/>
<gene>
    <name evidence="3" type="ORF">FC89_GL000728</name>
</gene>
<dbReference type="AlphaFoldDB" id="A0A0R1VLL5"/>
<accession>A0A0R1VLL5</accession>
<dbReference type="SUPFAM" id="SSF53271">
    <property type="entry name" value="PRTase-like"/>
    <property type="match status" value="1"/>
</dbReference>
<reference evidence="3 4" key="1">
    <citation type="journal article" date="2015" name="Genome Announc.">
        <title>Expanding the biotechnology potential of lactobacilli through comparative genomics of 213 strains and associated genera.</title>
        <authorList>
            <person name="Sun Z."/>
            <person name="Harris H.M."/>
            <person name="McCann A."/>
            <person name="Guo C."/>
            <person name="Argimon S."/>
            <person name="Zhang W."/>
            <person name="Yang X."/>
            <person name="Jeffery I.B."/>
            <person name="Cooney J.C."/>
            <person name="Kagawa T.F."/>
            <person name="Liu W."/>
            <person name="Song Y."/>
            <person name="Salvetti E."/>
            <person name="Wrobel A."/>
            <person name="Rasinkangas P."/>
            <person name="Parkhill J."/>
            <person name="Rea M.C."/>
            <person name="O'Sullivan O."/>
            <person name="Ritari J."/>
            <person name="Douillard F.P."/>
            <person name="Paul Ross R."/>
            <person name="Yang R."/>
            <person name="Briner A.E."/>
            <person name="Felis G.E."/>
            <person name="de Vos W.M."/>
            <person name="Barrangou R."/>
            <person name="Klaenhammer T.R."/>
            <person name="Caufield P.W."/>
            <person name="Cui Y."/>
            <person name="Zhang H."/>
            <person name="O'Toole P.W."/>
        </authorList>
    </citation>
    <scope>NUCLEOTIDE SEQUENCE [LARGE SCALE GENOMIC DNA]</scope>
    <source>
        <strain evidence="3 4">DSM 18630</strain>
    </source>
</reference>